<protein>
    <recommendedName>
        <fullName evidence="1">VPS9 domain-containing protein</fullName>
    </recommendedName>
</protein>
<name>A0BX06_PARTE</name>
<proteinExistence type="predicted"/>
<dbReference type="Gene3D" id="1.20.1050.80">
    <property type="entry name" value="VPS9 domain"/>
    <property type="match status" value="1"/>
</dbReference>
<dbReference type="HOGENOM" id="CLU_673469_0_0_1"/>
<evidence type="ECO:0000313" key="3">
    <source>
        <dbReference type="Proteomes" id="UP000000600"/>
    </source>
</evidence>
<evidence type="ECO:0000259" key="1">
    <source>
        <dbReference type="PROSITE" id="PS51205"/>
    </source>
</evidence>
<feature type="domain" description="VPS9" evidence="1">
    <location>
        <begin position="261"/>
        <end position="409"/>
    </location>
</feature>
<accession>A0BX06</accession>
<dbReference type="EMBL" id="CT868023">
    <property type="protein sequence ID" value="CAK63073.1"/>
    <property type="molecule type" value="Genomic_DNA"/>
</dbReference>
<dbReference type="GO" id="GO:0005829">
    <property type="term" value="C:cytosol"/>
    <property type="evidence" value="ECO:0000318"/>
    <property type="project" value="GO_Central"/>
</dbReference>
<gene>
    <name evidence="2" type="ORF">GSPATT00032925001</name>
</gene>
<dbReference type="Pfam" id="PF02204">
    <property type="entry name" value="VPS9"/>
    <property type="match status" value="1"/>
</dbReference>
<dbReference type="OMA" id="EMITIFN"/>
<dbReference type="AlphaFoldDB" id="A0BX06"/>
<organism evidence="2 3">
    <name type="scientific">Paramecium tetraurelia</name>
    <dbReference type="NCBI Taxonomy" id="5888"/>
    <lineage>
        <taxon>Eukaryota</taxon>
        <taxon>Sar</taxon>
        <taxon>Alveolata</taxon>
        <taxon>Ciliophora</taxon>
        <taxon>Intramacronucleata</taxon>
        <taxon>Oligohymenophorea</taxon>
        <taxon>Peniculida</taxon>
        <taxon>Parameciidae</taxon>
        <taxon>Paramecium</taxon>
    </lineage>
</organism>
<evidence type="ECO:0000313" key="2">
    <source>
        <dbReference type="EMBL" id="CAK63073.1"/>
    </source>
</evidence>
<dbReference type="Proteomes" id="UP000000600">
    <property type="component" value="Unassembled WGS sequence"/>
</dbReference>
<dbReference type="InterPro" id="IPR037191">
    <property type="entry name" value="VPS9_dom_sf"/>
</dbReference>
<dbReference type="InParanoid" id="A0BX06"/>
<dbReference type="OrthoDB" id="295365at2759"/>
<dbReference type="KEGG" id="ptm:GSPATT00032925001"/>
<dbReference type="GO" id="GO:0005085">
    <property type="term" value="F:guanyl-nucleotide exchange factor activity"/>
    <property type="evidence" value="ECO:0000318"/>
    <property type="project" value="GO_Central"/>
</dbReference>
<dbReference type="SUPFAM" id="SSF109993">
    <property type="entry name" value="VPS9 domain"/>
    <property type="match status" value="1"/>
</dbReference>
<keyword evidence="3" id="KW-1185">Reference proteome</keyword>
<dbReference type="GO" id="GO:0030139">
    <property type="term" value="C:endocytic vesicle"/>
    <property type="evidence" value="ECO:0000318"/>
    <property type="project" value="GO_Central"/>
</dbReference>
<reference evidence="2 3" key="1">
    <citation type="journal article" date="2006" name="Nature">
        <title>Global trends of whole-genome duplications revealed by the ciliate Paramecium tetraurelia.</title>
        <authorList>
            <consortium name="Genoscope"/>
            <person name="Aury J.-M."/>
            <person name="Jaillon O."/>
            <person name="Duret L."/>
            <person name="Noel B."/>
            <person name="Jubin C."/>
            <person name="Porcel B.M."/>
            <person name="Segurens B."/>
            <person name="Daubin V."/>
            <person name="Anthouard V."/>
            <person name="Aiach N."/>
            <person name="Arnaiz O."/>
            <person name="Billaut A."/>
            <person name="Beisson J."/>
            <person name="Blanc I."/>
            <person name="Bouhouche K."/>
            <person name="Camara F."/>
            <person name="Duharcourt S."/>
            <person name="Guigo R."/>
            <person name="Gogendeau D."/>
            <person name="Katinka M."/>
            <person name="Keller A.-M."/>
            <person name="Kissmehl R."/>
            <person name="Klotz C."/>
            <person name="Koll F."/>
            <person name="Le Moue A."/>
            <person name="Lepere C."/>
            <person name="Malinsky S."/>
            <person name="Nowacki M."/>
            <person name="Nowak J.K."/>
            <person name="Plattner H."/>
            <person name="Poulain J."/>
            <person name="Ruiz F."/>
            <person name="Serrano V."/>
            <person name="Zagulski M."/>
            <person name="Dessen P."/>
            <person name="Betermier M."/>
            <person name="Weissenbach J."/>
            <person name="Scarpelli C."/>
            <person name="Schachter V."/>
            <person name="Sperling L."/>
            <person name="Meyer E."/>
            <person name="Cohen J."/>
            <person name="Wincker P."/>
        </authorList>
    </citation>
    <scope>NUCLEOTIDE SEQUENCE [LARGE SCALE GENOMIC DNA]</scope>
    <source>
        <strain evidence="2 3">Stock d4-2</strain>
    </source>
</reference>
<dbReference type="InterPro" id="IPR003123">
    <property type="entry name" value="VPS9"/>
</dbReference>
<dbReference type="GeneID" id="5016255"/>
<dbReference type="PROSITE" id="PS51205">
    <property type="entry name" value="VPS9"/>
    <property type="match status" value="1"/>
</dbReference>
<dbReference type="GO" id="GO:0031267">
    <property type="term" value="F:small GTPase binding"/>
    <property type="evidence" value="ECO:0000318"/>
    <property type="project" value="GO_Central"/>
</dbReference>
<sequence>MGNNHANQFENPYDIYKTYQVTSLLKIQNHWYVGVEREVQKLGYHINVRSDRFHKSNFLSLYQIIKPKAESIITTSTNESLFATELENIKRSKKTIDPFKEFQVTTLLQDCDPCFQDYEKQVINQLSTLSGSLLEIFQTFLQTQLPNTSQELDTLLIKFRDSFVQILIHYYDLRHYAAINQCQFLTLQSLQCLVTNMIFNYEISSYVYQIKKLEQIGENERIHLKLIQSQNKTLADFGTSIKFCLDCTTRDYIQSKISTKINTNPFITTPVQQDNYQTLIIEDVDLTSIPSRPQARLLQGTFFHQSPFEKAIQALQLIQFRQTPHHKIKQLILCFQCIYSTILDYYQQFAQQPSNMSTDEMITIFNYVLCKSKLQNPYTHFEIMQRYLGNLDGVEGIYLTIMEATFYID</sequence>
<dbReference type="RefSeq" id="XP_001430471.1">
    <property type="nucleotide sequence ID" value="XM_001430434.1"/>
</dbReference>